<feature type="transmembrane region" description="Helical" evidence="5">
    <location>
        <begin position="417"/>
        <end position="435"/>
    </location>
</feature>
<evidence type="ECO:0000313" key="6">
    <source>
        <dbReference type="EMBL" id="RFT14984.1"/>
    </source>
</evidence>
<feature type="transmembrane region" description="Helical" evidence="5">
    <location>
        <begin position="354"/>
        <end position="377"/>
    </location>
</feature>
<evidence type="ECO:0000256" key="3">
    <source>
        <dbReference type="ARBA" id="ARBA00022989"/>
    </source>
</evidence>
<accession>A0A3E2BJW7</accession>
<keyword evidence="2 5" id="KW-0812">Transmembrane</keyword>
<comment type="subcellular location">
    <subcellularLocation>
        <location evidence="1">Membrane</location>
        <topology evidence="1">Multi-pass membrane protein</topology>
    </subcellularLocation>
</comment>
<evidence type="ECO:0000313" key="7">
    <source>
        <dbReference type="Proteomes" id="UP000257323"/>
    </source>
</evidence>
<feature type="transmembrane region" description="Helical" evidence="5">
    <location>
        <begin position="389"/>
        <end position="411"/>
    </location>
</feature>
<feature type="transmembrane region" description="Helical" evidence="5">
    <location>
        <begin position="127"/>
        <end position="146"/>
    </location>
</feature>
<keyword evidence="3 5" id="KW-1133">Transmembrane helix</keyword>
<feature type="transmembrane region" description="Helical" evidence="5">
    <location>
        <begin position="329"/>
        <end position="348"/>
    </location>
</feature>
<dbReference type="PANTHER" id="PTHR11785:SF512">
    <property type="entry name" value="SOBREMESA, ISOFORM B"/>
    <property type="match status" value="1"/>
</dbReference>
<dbReference type="GO" id="GO:0016020">
    <property type="term" value="C:membrane"/>
    <property type="evidence" value="ECO:0007669"/>
    <property type="project" value="UniProtKB-SubCell"/>
</dbReference>
<dbReference type="GO" id="GO:0015179">
    <property type="term" value="F:L-amino acid transmembrane transporter activity"/>
    <property type="evidence" value="ECO:0007669"/>
    <property type="project" value="TreeGrafter"/>
</dbReference>
<dbReference type="PANTHER" id="PTHR11785">
    <property type="entry name" value="AMINO ACID TRANSPORTER"/>
    <property type="match status" value="1"/>
</dbReference>
<evidence type="ECO:0000256" key="2">
    <source>
        <dbReference type="ARBA" id="ARBA00022692"/>
    </source>
</evidence>
<feature type="transmembrane region" description="Helical" evidence="5">
    <location>
        <begin position="7"/>
        <end position="27"/>
    </location>
</feature>
<feature type="transmembrane region" description="Helical" evidence="5">
    <location>
        <begin position="280"/>
        <end position="297"/>
    </location>
</feature>
<comment type="caution">
    <text evidence="6">The sequence shown here is derived from an EMBL/GenBank/DDBJ whole genome shotgun (WGS) entry which is preliminary data.</text>
</comment>
<keyword evidence="4 5" id="KW-0472">Membrane</keyword>
<feature type="transmembrane region" description="Helical" evidence="5">
    <location>
        <begin position="39"/>
        <end position="62"/>
    </location>
</feature>
<dbReference type="Gene3D" id="1.20.1740.10">
    <property type="entry name" value="Amino acid/polyamine transporter I"/>
    <property type="match status" value="1"/>
</dbReference>
<evidence type="ECO:0000256" key="1">
    <source>
        <dbReference type="ARBA" id="ARBA00004141"/>
    </source>
</evidence>
<feature type="transmembrane region" description="Helical" evidence="5">
    <location>
        <begin position="83"/>
        <end position="107"/>
    </location>
</feature>
<dbReference type="Proteomes" id="UP000257323">
    <property type="component" value="Unassembled WGS sequence"/>
</dbReference>
<dbReference type="EMBL" id="QUAH01000015">
    <property type="protein sequence ID" value="RFT14984.1"/>
    <property type="molecule type" value="Genomic_DNA"/>
</dbReference>
<protein>
    <submittedName>
        <fullName evidence="6">Amino acid permease</fullName>
    </submittedName>
</protein>
<dbReference type="PIRSF" id="PIRSF006060">
    <property type="entry name" value="AA_transporter"/>
    <property type="match status" value="1"/>
</dbReference>
<dbReference type="InterPro" id="IPR050598">
    <property type="entry name" value="AminoAcid_Transporter"/>
</dbReference>
<sequence length="457" mass="49555">MIKARLNTFDVTMIVVSLVIGIGIFRTPAMVASATRTPVLFFAAWIAGGLITLVGALTFAEIGARFPEPGSYYKVVAESYNSLLAFMLNWANVFIINTASGAGVALIGAEYLAPIILPEAARTSQNILFLAFSMVIVLLLLNYIGIKSGARTQNLLSLSKIILIVVLAAAGIFSRHSGADIRQASLPLENPWWLALGLGFISVFFSYGGYQQTINLGADLKDSSKNLPRAVISGMLIVIACYLLVNLAYWRVLGLPGMSSAKLVAAETARVVFGEAGHKFVSLAIFLSALGFLNAILMQLPRTYLAMAEDRTLPGIFKKVNPRTQVQEFGLLFLGAFMLLSLAFLRTFENIVNYVMFLDSLGIAVVASTVFVLRARAKKKGEPYRGFRVPLYPVLPALFIFFLLSITVNVLRSQPRQALLGSAFLVLGFPLYLAMRHLSRPSSNSGAGGINIDRPAE</sequence>
<reference evidence="6 7" key="1">
    <citation type="submission" date="2018-08" db="EMBL/GenBank/DDBJ databases">
        <title>Genome analysis of the thermophilic bacterium of the candidate phylum Aminicenantes from deep subsurface aquifer revealed its physiology and ecological role.</title>
        <authorList>
            <person name="Kadnikov V.V."/>
            <person name="Mardanov A.V."/>
            <person name="Beletsky A.V."/>
            <person name="Karnachuk O.V."/>
            <person name="Ravin N.V."/>
        </authorList>
    </citation>
    <scope>NUCLEOTIDE SEQUENCE [LARGE SCALE GENOMIC DNA]</scope>
    <source>
        <strain evidence="6">BY38</strain>
    </source>
</reference>
<name>A0A3E2BJW7_9BACT</name>
<proteinExistence type="predicted"/>
<evidence type="ECO:0000256" key="5">
    <source>
        <dbReference type="SAM" id="Phobius"/>
    </source>
</evidence>
<organism evidence="6 7">
    <name type="scientific">Candidatus Saccharicenans subterraneus</name>
    <dbReference type="NCBI Taxonomy" id="2508984"/>
    <lineage>
        <taxon>Bacteria</taxon>
        <taxon>Candidatus Aminicenantota</taxon>
        <taxon>Candidatus Aminicenantia</taxon>
        <taxon>Candidatus Aminicenantales</taxon>
        <taxon>Candidatus Saccharicenantaceae</taxon>
        <taxon>Candidatus Saccharicenans</taxon>
    </lineage>
</organism>
<evidence type="ECO:0000256" key="4">
    <source>
        <dbReference type="ARBA" id="ARBA00023136"/>
    </source>
</evidence>
<feature type="transmembrane region" description="Helical" evidence="5">
    <location>
        <begin position="192"/>
        <end position="210"/>
    </location>
</feature>
<feature type="transmembrane region" description="Helical" evidence="5">
    <location>
        <begin position="155"/>
        <end position="172"/>
    </location>
</feature>
<gene>
    <name evidence="6" type="ORF">OP8BY_1184</name>
</gene>
<feature type="transmembrane region" description="Helical" evidence="5">
    <location>
        <begin position="230"/>
        <end position="250"/>
    </location>
</feature>
<dbReference type="AlphaFoldDB" id="A0A3E2BJW7"/>
<dbReference type="Pfam" id="PF13520">
    <property type="entry name" value="AA_permease_2"/>
    <property type="match status" value="1"/>
</dbReference>
<dbReference type="InterPro" id="IPR002293">
    <property type="entry name" value="AA/rel_permease1"/>
</dbReference>